<evidence type="ECO:0000256" key="7">
    <source>
        <dbReference type="ARBA" id="ARBA00022553"/>
    </source>
</evidence>
<evidence type="ECO:0000313" key="19">
    <source>
        <dbReference type="EMBL" id="KAK1334227.1"/>
    </source>
</evidence>
<keyword evidence="9" id="KW-0967">Endosome</keyword>
<comment type="subunit">
    <text evidence="14">Interacts with WIP and actin. Interacts with TBC1D23.</text>
</comment>
<evidence type="ECO:0000256" key="3">
    <source>
        <dbReference type="ARBA" id="ARBA00004496"/>
    </source>
</evidence>
<keyword evidence="5" id="KW-0813">Transport</keyword>
<evidence type="ECO:0000256" key="12">
    <source>
        <dbReference type="ARBA" id="ARBA00023203"/>
    </source>
</evidence>
<feature type="region of interest" description="Disordered" evidence="17">
    <location>
        <begin position="982"/>
        <end position="1257"/>
    </location>
</feature>
<accession>A0AA40HNZ1</accession>
<sequence>MFGAGDEEDTDFLSPSGGARLASLFGRDQAAADHGNEFFQYTAPKQPKKGQGAAATGNQVAPKTAPTSTGTSTVLVATAVHAYRYTNGQYVKQGKFGAAVLGNHTAREYRILLYISQQQPVTVAKIHLSFELMLCQHFSFPQVRPNNYSTFYDDQRQNWSIMFESEKAAVEFNKQVCIAKCNSTSSLDAVLSQDLTVTEGPAVEVGDSLEVAYTSWLFQNHALGQVFDSTANKDKLLRLKLGSGKVIKAWEDGMLGMKKGGKRLLIIPPTCAVGSEGVIGWTQSTDSILVFEVEIRRVKFARDSGSDGHSVSSRDSAAPSPIPGADSLPADPVVSPPTSVPFKSGEPALRIKSNSLSEQLTVNTNPDTVKAKLISRMAKMGQPMLPIFPPQLDSNDSEIEEVNALRGAGQPMPTPSIQPSLQPAQPVLPQVTAHGCIVLVLRTGLECKTCQFIPGTSAGCFWTPSTLCCLNASCISRFPLLTVSGNSQSFQPYAGMPAYGYPQASTVTSQLQPVRPLYPAPLSQSPHFQGSGDMASFLMTEARQHNTEIRMAVSKVADKMDHLMTKVEELQKHSAGNSLLIPSMSVTMETRMIMSNIQRIIQENERLKQEVLEKSSRIEEQNDKISELIERNQRYVEQSNLMMEKRNNSLQTATENTQARVLHAEQEKAKVTEELAAATAQVSDLQLKMTAHQKKETELQMQLTESLKETDLFRGQLTKLQAELSELQEASEQAQARVKSEKQSRKQLELQVTALEEELADLRAEKESLEKNLSERKKKSAQERCQAEEEMDEIRKSYQEELDKLRQHLKKARVSTDQAASEQMGFSGCNLDPQDTVTTFSWQLSLVQAELQTQWEAKCEHLLASAKDEHLQQYQEVCAQRDASQQKLLQLQEKCLALQAQVTTLTEQNEQHIKEIEKNKSQMSGVEVATDSSEKVKKIMNQVFQSLRGEFELEESYNGRTILGTIMNTIKMVTLQLLNQHEPETGESSNEDEEEEEEEQPRSPPQEQSVSASSEASQAPLSRETQESPVVQTEQVVKEADPLPPQALPTPQEDAQRREGKSTEAEVLTEIKDDSLPPELAYIPPQRALGPPTSVPPEPPGPVTVDSECQETLAASPLENACVGEQESSTRLSLALDPKKGDPLSLEPESPGGEPQPPEFKKEEDATSSAGPSKELPSTEAGSVAAGAALGPKLSSQHSSLSGDEEDELFKGATLKVPKSKAQSEEEDEDEVSLKGRPPPAPLFGDDDDDEDIDWLG</sequence>
<evidence type="ECO:0000259" key="18">
    <source>
        <dbReference type="PROSITE" id="PS50059"/>
    </source>
</evidence>
<dbReference type="PROSITE" id="PS50059">
    <property type="entry name" value="FKBP_PPIASE"/>
    <property type="match status" value="1"/>
</dbReference>
<evidence type="ECO:0000256" key="14">
    <source>
        <dbReference type="ARBA" id="ARBA00065657"/>
    </source>
</evidence>
<dbReference type="InterPro" id="IPR001179">
    <property type="entry name" value="PPIase_FKBP_dom"/>
</dbReference>
<dbReference type="GO" id="GO:0003755">
    <property type="term" value="F:peptidyl-prolyl cis-trans isomerase activity"/>
    <property type="evidence" value="ECO:0007669"/>
    <property type="project" value="UniProtKB-KW"/>
</dbReference>
<keyword evidence="7" id="KW-0597">Phosphoprotein</keyword>
<evidence type="ECO:0000256" key="4">
    <source>
        <dbReference type="ARBA" id="ARBA00006577"/>
    </source>
</evidence>
<dbReference type="AlphaFoldDB" id="A0AA40HNZ1"/>
<reference evidence="19" key="1">
    <citation type="submission" date="2023-06" db="EMBL/GenBank/DDBJ databases">
        <title>Reference genome for the Northern bat (Eptesicus nilssonii), a most northern bat species.</title>
        <authorList>
            <person name="Laine V.N."/>
            <person name="Pulliainen A.T."/>
            <person name="Lilley T.M."/>
        </authorList>
    </citation>
    <scope>NUCLEOTIDE SEQUENCE</scope>
    <source>
        <strain evidence="19">BLF_Eptnil</strain>
        <tissue evidence="19">Kidney</tissue>
    </source>
</reference>
<dbReference type="GO" id="GO:0003779">
    <property type="term" value="F:actin binding"/>
    <property type="evidence" value="ECO:0007669"/>
    <property type="project" value="UniProtKB-KW"/>
</dbReference>
<comment type="subcellular location">
    <subcellularLocation>
        <location evidence="2">Cell projection</location>
        <location evidence="2">Axon</location>
    </subcellularLocation>
    <subcellularLocation>
        <location evidence="3">Cytoplasm</location>
    </subcellularLocation>
    <subcellularLocation>
        <location evidence="1">Early endosome</location>
    </subcellularLocation>
</comment>
<dbReference type="EC" id="5.2.1.8" evidence="15"/>
<feature type="domain" description="PPIase FKBP-type" evidence="18">
    <location>
        <begin position="206"/>
        <end position="299"/>
    </location>
</feature>
<feature type="compositionally biased region" description="Low complexity" evidence="17">
    <location>
        <begin position="1143"/>
        <end position="1153"/>
    </location>
</feature>
<keyword evidence="15" id="KW-0697">Rotamase</keyword>
<gene>
    <name evidence="19" type="ORF">QTO34_005229</name>
</gene>
<feature type="compositionally biased region" description="Acidic residues" evidence="17">
    <location>
        <begin position="989"/>
        <end position="999"/>
    </location>
</feature>
<dbReference type="InterPro" id="IPR046357">
    <property type="entry name" value="PPIase_dom_sf"/>
</dbReference>
<evidence type="ECO:0000256" key="5">
    <source>
        <dbReference type="ARBA" id="ARBA00022448"/>
    </source>
</evidence>
<feature type="region of interest" description="Disordered" evidence="17">
    <location>
        <begin position="42"/>
        <end position="69"/>
    </location>
</feature>
<feature type="compositionally biased region" description="Polar residues" evidence="17">
    <location>
        <begin position="56"/>
        <end position="69"/>
    </location>
</feature>
<evidence type="ECO:0000256" key="1">
    <source>
        <dbReference type="ARBA" id="ARBA00004412"/>
    </source>
</evidence>
<feature type="compositionally biased region" description="Pro residues" evidence="17">
    <location>
        <begin position="1093"/>
        <end position="1102"/>
    </location>
</feature>
<dbReference type="GO" id="GO:0030426">
    <property type="term" value="C:growth cone"/>
    <property type="evidence" value="ECO:0007669"/>
    <property type="project" value="TreeGrafter"/>
</dbReference>
<keyword evidence="6" id="KW-0963">Cytoplasm</keyword>
<evidence type="ECO:0000256" key="10">
    <source>
        <dbReference type="ARBA" id="ARBA00022990"/>
    </source>
</evidence>
<evidence type="ECO:0000256" key="13">
    <source>
        <dbReference type="ARBA" id="ARBA00023273"/>
    </source>
</evidence>
<keyword evidence="8" id="KW-0254">Endocytosis</keyword>
<dbReference type="Pfam" id="PF00254">
    <property type="entry name" value="FKBP_C"/>
    <property type="match status" value="1"/>
</dbReference>
<feature type="compositionally biased region" description="Acidic residues" evidence="17">
    <location>
        <begin position="1245"/>
        <end position="1257"/>
    </location>
</feature>
<keyword evidence="20" id="KW-1185">Reference proteome</keyword>
<evidence type="ECO:0000256" key="15">
    <source>
        <dbReference type="PROSITE-ProRule" id="PRU00277"/>
    </source>
</evidence>
<dbReference type="FunFam" id="3.10.50.40:FF:000020">
    <property type="entry name" value="Peptidylprolyl isomerase"/>
    <property type="match status" value="1"/>
</dbReference>
<evidence type="ECO:0000256" key="8">
    <source>
        <dbReference type="ARBA" id="ARBA00022583"/>
    </source>
</evidence>
<feature type="region of interest" description="Disordered" evidence="17">
    <location>
        <begin position="768"/>
        <end position="790"/>
    </location>
</feature>
<dbReference type="Gene3D" id="3.10.50.40">
    <property type="match status" value="1"/>
</dbReference>
<feature type="compositionally biased region" description="Basic and acidic residues" evidence="17">
    <location>
        <begin position="1054"/>
        <end position="1075"/>
    </location>
</feature>
<keyword evidence="15" id="KW-0413">Isomerase</keyword>
<proteinExistence type="inferred from homology"/>
<evidence type="ECO:0000256" key="6">
    <source>
        <dbReference type="ARBA" id="ARBA00022490"/>
    </source>
</evidence>
<dbReference type="GO" id="GO:0006897">
    <property type="term" value="P:endocytosis"/>
    <property type="evidence" value="ECO:0007669"/>
    <property type="project" value="UniProtKB-KW"/>
</dbReference>
<evidence type="ECO:0000313" key="20">
    <source>
        <dbReference type="Proteomes" id="UP001177744"/>
    </source>
</evidence>
<evidence type="ECO:0000256" key="11">
    <source>
        <dbReference type="ARBA" id="ARBA00023054"/>
    </source>
</evidence>
<dbReference type="EMBL" id="JAULJE010000015">
    <property type="protein sequence ID" value="KAK1334227.1"/>
    <property type="molecule type" value="Genomic_DNA"/>
</dbReference>
<evidence type="ECO:0000256" key="17">
    <source>
        <dbReference type="SAM" id="MobiDB-lite"/>
    </source>
</evidence>
<evidence type="ECO:0000256" key="2">
    <source>
        <dbReference type="ARBA" id="ARBA00004489"/>
    </source>
</evidence>
<comment type="catalytic activity">
    <reaction evidence="15">
        <text>[protein]-peptidylproline (omega=180) = [protein]-peptidylproline (omega=0)</text>
        <dbReference type="Rhea" id="RHEA:16237"/>
        <dbReference type="Rhea" id="RHEA-COMP:10747"/>
        <dbReference type="Rhea" id="RHEA-COMP:10748"/>
        <dbReference type="ChEBI" id="CHEBI:83833"/>
        <dbReference type="ChEBI" id="CHEBI:83834"/>
        <dbReference type="EC" id="5.2.1.8"/>
    </reaction>
</comment>
<comment type="similarity">
    <text evidence="4">Belongs to the FKBP-type PPIase family.</text>
</comment>
<feature type="region of interest" description="Disordered" evidence="17">
    <location>
        <begin position="303"/>
        <end position="346"/>
    </location>
</feature>
<dbReference type="SUPFAM" id="SSF54534">
    <property type="entry name" value="FKBP-like"/>
    <property type="match status" value="1"/>
</dbReference>
<keyword evidence="10" id="KW-0007">Acetylation</keyword>
<evidence type="ECO:0000256" key="9">
    <source>
        <dbReference type="ARBA" id="ARBA00022753"/>
    </source>
</evidence>
<dbReference type="Proteomes" id="UP001177744">
    <property type="component" value="Unassembled WGS sequence"/>
</dbReference>
<feature type="coiled-coil region" evidence="16">
    <location>
        <begin position="874"/>
        <end position="922"/>
    </location>
</feature>
<dbReference type="PANTHER" id="PTHR44927:SF1">
    <property type="entry name" value="FK506-BINDING PROTEIN 15"/>
    <property type="match status" value="1"/>
</dbReference>
<keyword evidence="13" id="KW-0966">Cell projection</keyword>
<name>A0AA40HNZ1_CNENI</name>
<keyword evidence="11 16" id="KW-0175">Coiled coil</keyword>
<dbReference type="InterPro" id="IPR056598">
    <property type="entry name" value="FKBP-15_dom"/>
</dbReference>
<keyword evidence="12" id="KW-0009">Actin-binding</keyword>
<dbReference type="GO" id="GO:0005769">
    <property type="term" value="C:early endosome"/>
    <property type="evidence" value="ECO:0007669"/>
    <property type="project" value="UniProtKB-SubCell"/>
</dbReference>
<evidence type="ECO:0000256" key="16">
    <source>
        <dbReference type="SAM" id="Coils"/>
    </source>
</evidence>
<organism evidence="19 20">
    <name type="scientific">Cnephaeus nilssonii</name>
    <name type="common">Northern bat</name>
    <name type="synonym">Eptesicus nilssonii</name>
    <dbReference type="NCBI Taxonomy" id="3371016"/>
    <lineage>
        <taxon>Eukaryota</taxon>
        <taxon>Metazoa</taxon>
        <taxon>Chordata</taxon>
        <taxon>Craniata</taxon>
        <taxon>Vertebrata</taxon>
        <taxon>Euteleostomi</taxon>
        <taxon>Mammalia</taxon>
        <taxon>Eutheria</taxon>
        <taxon>Laurasiatheria</taxon>
        <taxon>Chiroptera</taxon>
        <taxon>Yangochiroptera</taxon>
        <taxon>Vespertilionidae</taxon>
        <taxon>Cnephaeus</taxon>
    </lineage>
</organism>
<feature type="compositionally biased region" description="Low complexity" evidence="17">
    <location>
        <begin position="1005"/>
        <end position="1020"/>
    </location>
</feature>
<dbReference type="PANTHER" id="PTHR44927">
    <property type="entry name" value="FK506-BINDING PROTEIN 15"/>
    <property type="match status" value="1"/>
</dbReference>
<protein>
    <recommendedName>
        <fullName evidence="15">peptidylprolyl isomerase</fullName>
        <ecNumber evidence="15">5.2.1.8</ecNumber>
    </recommendedName>
</protein>
<dbReference type="Pfam" id="PF23649">
    <property type="entry name" value="FKBP15"/>
    <property type="match status" value="1"/>
</dbReference>
<comment type="caution">
    <text evidence="19">The sequence shown here is derived from an EMBL/GenBank/DDBJ whole genome shotgun (WGS) entry which is preliminary data.</text>
</comment>